<comment type="caution">
    <text evidence="1">The sequence shown here is derived from an EMBL/GenBank/DDBJ whole genome shotgun (WGS) entry which is preliminary data.</text>
</comment>
<proteinExistence type="predicted"/>
<name>K1SC39_9ZZZZ</name>
<organism evidence="1">
    <name type="scientific">human gut metagenome</name>
    <dbReference type="NCBI Taxonomy" id="408170"/>
    <lineage>
        <taxon>unclassified sequences</taxon>
        <taxon>metagenomes</taxon>
        <taxon>organismal metagenomes</taxon>
    </lineage>
</organism>
<sequence length="84" mass="9518">MKRIGLFVIVFFCISLLLHASGPRVLFIGDSITDGNWGNACGMPKPTAERSLWDMNHIYGSGYMYLCASHYQGDFPEKEYAFFN</sequence>
<protein>
    <submittedName>
        <fullName evidence="1">Lipolytic protein G-D-S-L family</fullName>
    </submittedName>
</protein>
<accession>K1SC39</accession>
<feature type="non-terminal residue" evidence="1">
    <location>
        <position position="84"/>
    </location>
</feature>
<dbReference type="EMBL" id="AJWZ01006942">
    <property type="protein sequence ID" value="EKC58327.1"/>
    <property type="molecule type" value="Genomic_DNA"/>
</dbReference>
<dbReference type="SUPFAM" id="SSF52266">
    <property type="entry name" value="SGNH hydrolase"/>
    <property type="match status" value="1"/>
</dbReference>
<dbReference type="Gene3D" id="3.40.50.1110">
    <property type="entry name" value="SGNH hydrolase"/>
    <property type="match status" value="1"/>
</dbReference>
<dbReference type="AlphaFoldDB" id="K1SC39"/>
<dbReference type="InterPro" id="IPR036514">
    <property type="entry name" value="SGNH_hydro_sf"/>
</dbReference>
<evidence type="ECO:0000313" key="1">
    <source>
        <dbReference type="EMBL" id="EKC58327.1"/>
    </source>
</evidence>
<gene>
    <name evidence="1" type="ORF">OBE_10067</name>
</gene>
<reference evidence="1" key="1">
    <citation type="journal article" date="2013" name="Environ. Microbiol.">
        <title>Microbiota from the distal guts of lean and obese adolescents exhibit partial functional redundancy besides clear differences in community structure.</title>
        <authorList>
            <person name="Ferrer M."/>
            <person name="Ruiz A."/>
            <person name="Lanza F."/>
            <person name="Haange S.B."/>
            <person name="Oberbach A."/>
            <person name="Till H."/>
            <person name="Bargiela R."/>
            <person name="Campoy C."/>
            <person name="Segura M.T."/>
            <person name="Richter M."/>
            <person name="von Bergen M."/>
            <person name="Seifert J."/>
            <person name="Suarez A."/>
        </authorList>
    </citation>
    <scope>NUCLEOTIDE SEQUENCE</scope>
</reference>